<dbReference type="AlphaFoldDB" id="A0A1C7MBV8"/>
<proteinExistence type="predicted"/>
<dbReference type="EMBL" id="LUGG01000009">
    <property type="protein sequence ID" value="OBZ72464.1"/>
    <property type="molecule type" value="Genomic_DNA"/>
</dbReference>
<sequence length="113" mass="12977">MTLVERLFAKPVTVAQPDGDSGNVPDRLVAILPCKIIALIAHRRPFVIRSEKLSYSSNLLRTYSRMPWLVLEGGASVAPEPTFDFEIYVNNMIIFTQTGQYRNFMQTCREMWH</sequence>
<organism evidence="1 2">
    <name type="scientific">Grifola frondosa</name>
    <name type="common">Maitake</name>
    <name type="synonym">Polyporus frondosus</name>
    <dbReference type="NCBI Taxonomy" id="5627"/>
    <lineage>
        <taxon>Eukaryota</taxon>
        <taxon>Fungi</taxon>
        <taxon>Dikarya</taxon>
        <taxon>Basidiomycota</taxon>
        <taxon>Agaricomycotina</taxon>
        <taxon>Agaricomycetes</taxon>
        <taxon>Polyporales</taxon>
        <taxon>Grifolaceae</taxon>
        <taxon>Grifola</taxon>
    </lineage>
</organism>
<reference evidence="1 2" key="1">
    <citation type="submission" date="2016-03" db="EMBL/GenBank/DDBJ databases">
        <title>Whole genome sequencing of Grifola frondosa 9006-11.</title>
        <authorList>
            <person name="Min B."/>
            <person name="Park H."/>
            <person name="Kim J.-G."/>
            <person name="Cho H."/>
            <person name="Oh Y.-L."/>
            <person name="Kong W.-S."/>
            <person name="Choi I.-G."/>
        </authorList>
    </citation>
    <scope>NUCLEOTIDE SEQUENCE [LARGE SCALE GENOMIC DNA]</scope>
    <source>
        <strain evidence="1 2">9006-11</strain>
    </source>
</reference>
<accession>A0A1C7MBV8</accession>
<protein>
    <submittedName>
        <fullName evidence="1">Uncharacterized protein</fullName>
    </submittedName>
</protein>
<gene>
    <name evidence="1" type="ORF">A0H81_07876</name>
</gene>
<dbReference type="Proteomes" id="UP000092993">
    <property type="component" value="Unassembled WGS sequence"/>
</dbReference>
<evidence type="ECO:0000313" key="2">
    <source>
        <dbReference type="Proteomes" id="UP000092993"/>
    </source>
</evidence>
<comment type="caution">
    <text evidence="1">The sequence shown here is derived from an EMBL/GenBank/DDBJ whole genome shotgun (WGS) entry which is preliminary data.</text>
</comment>
<evidence type="ECO:0000313" key="1">
    <source>
        <dbReference type="EMBL" id="OBZ72464.1"/>
    </source>
</evidence>
<name>A0A1C7MBV8_GRIFR</name>
<keyword evidence="2" id="KW-1185">Reference proteome</keyword>